<comment type="similarity">
    <text evidence="2">Belongs to the peptidase M20A family.</text>
</comment>
<keyword evidence="6" id="KW-0862">Zinc</keyword>
<dbReference type="InterPro" id="IPR036264">
    <property type="entry name" value="Bact_exopeptidase_dim_dom"/>
</dbReference>
<evidence type="ECO:0000256" key="8">
    <source>
        <dbReference type="ARBA" id="ARBA00023049"/>
    </source>
</evidence>
<dbReference type="GO" id="GO:0006526">
    <property type="term" value="P:L-arginine biosynthetic process"/>
    <property type="evidence" value="ECO:0007669"/>
    <property type="project" value="TreeGrafter"/>
</dbReference>
<dbReference type="SUPFAM" id="SSF55031">
    <property type="entry name" value="Bacterial exopeptidase dimerisation domain"/>
    <property type="match status" value="1"/>
</dbReference>
<dbReference type="AlphaFoldDB" id="A0AB38A7T9"/>
<dbReference type="Gene3D" id="3.30.70.360">
    <property type="match status" value="2"/>
</dbReference>
<dbReference type="GO" id="GO:0008777">
    <property type="term" value="F:acetylornithine deacetylase activity"/>
    <property type="evidence" value="ECO:0007669"/>
    <property type="project" value="TreeGrafter"/>
</dbReference>
<dbReference type="EMBL" id="FNSH01000001">
    <property type="protein sequence ID" value="SEB95666.1"/>
    <property type="molecule type" value="Genomic_DNA"/>
</dbReference>
<keyword evidence="7" id="KW-0224">Dipeptidase</keyword>
<evidence type="ECO:0000256" key="4">
    <source>
        <dbReference type="ARBA" id="ARBA00022723"/>
    </source>
</evidence>
<evidence type="ECO:0000256" key="3">
    <source>
        <dbReference type="ARBA" id="ARBA00022670"/>
    </source>
</evidence>
<comment type="cofactor">
    <cofactor evidence="1">
        <name>Zn(2+)</name>
        <dbReference type="ChEBI" id="CHEBI:29105"/>
    </cofactor>
</comment>
<gene>
    <name evidence="9" type="ORF">SAMN04489746_1342</name>
</gene>
<dbReference type="RefSeq" id="WP_002563992.1">
    <property type="nucleotide sequence ID" value="NZ_CALJSN010000010.1"/>
</dbReference>
<dbReference type="GO" id="GO:0016805">
    <property type="term" value="F:dipeptidase activity"/>
    <property type="evidence" value="ECO:0007669"/>
    <property type="project" value="UniProtKB-KW"/>
</dbReference>
<dbReference type="NCBIfam" id="TIGR01887">
    <property type="entry name" value="dipeptidaselike"/>
    <property type="match status" value="1"/>
</dbReference>
<dbReference type="GO" id="GO:0006508">
    <property type="term" value="P:proteolysis"/>
    <property type="evidence" value="ECO:0007669"/>
    <property type="project" value="UniProtKB-KW"/>
</dbReference>
<sequence>MADQQLKARVDAYVDEVWDSVVSDIDTLVQIESVEDLAHATPDAPFGPAPRKALDTALHIAQRLGLGTVNCKGYLGYAQVDGQGDKQIATIAHADIVPLGTGWDFDPLHVTRKDGYLIGRGVADDKGPLVLSLYAAAFVQREAQRTGIAPRHTLRALIGTNEETSMGDVEWYLQQYCEPDFLFTPDAEFPLICGEKGRVQGAFFSQNIAGPDSGNVLVSLDGGTVPNAVCSLAEACVRAKVSELPTAQDIELEELGNGLVRIVAHGIGGHASMPQGTRNAIGVLVEYLLKNKLCSPSQQHFLELEQKIMASTDGSSLGIDATDRFFEPLTCIGGTLRTHDGRFEQTIDVRYPTSTDVDTMRQVLEPLALAHEASFEVQQNMVPFLTDPESPEIQTLVATYNEYTGKNGRAFTIGGGTYARHFSKAAAFGPFEHNAQLPAWVGPEHGPNEGVNEQEFKRALKIYIVAIMRLMEISLD</sequence>
<dbReference type="PANTHER" id="PTHR43808">
    <property type="entry name" value="ACETYLORNITHINE DEACETYLASE"/>
    <property type="match status" value="1"/>
</dbReference>
<reference evidence="9 10" key="1">
    <citation type="submission" date="2016-10" db="EMBL/GenBank/DDBJ databases">
        <authorList>
            <person name="Varghese N."/>
            <person name="Submissions S."/>
        </authorList>
    </citation>
    <scope>NUCLEOTIDE SEQUENCE [LARGE SCALE GENOMIC DNA]</scope>
    <source>
        <strain evidence="9 10">DSM 20586</strain>
    </source>
</reference>
<dbReference type="InterPro" id="IPR050072">
    <property type="entry name" value="Peptidase_M20A"/>
</dbReference>
<dbReference type="Pfam" id="PF01546">
    <property type="entry name" value="Peptidase_M20"/>
    <property type="match status" value="1"/>
</dbReference>
<keyword evidence="4" id="KW-0479">Metal-binding</keyword>
<dbReference type="PANTHER" id="PTHR43808:SF31">
    <property type="entry name" value="N-ACETYL-L-CITRULLINE DEACETYLASE"/>
    <property type="match status" value="1"/>
</dbReference>
<evidence type="ECO:0000256" key="7">
    <source>
        <dbReference type="ARBA" id="ARBA00022997"/>
    </source>
</evidence>
<keyword evidence="3" id="KW-0645">Protease</keyword>
<evidence type="ECO:0000256" key="5">
    <source>
        <dbReference type="ARBA" id="ARBA00022801"/>
    </source>
</evidence>
<keyword evidence="8" id="KW-0482">Metalloprotease</keyword>
<dbReference type="SUPFAM" id="SSF53187">
    <property type="entry name" value="Zn-dependent exopeptidases"/>
    <property type="match status" value="1"/>
</dbReference>
<dbReference type="InterPro" id="IPR010964">
    <property type="entry name" value="M20A_pepV-rel"/>
</dbReference>
<dbReference type="InterPro" id="IPR002933">
    <property type="entry name" value="Peptidase_M20"/>
</dbReference>
<evidence type="ECO:0000256" key="6">
    <source>
        <dbReference type="ARBA" id="ARBA00022833"/>
    </source>
</evidence>
<dbReference type="GO" id="GO:0008237">
    <property type="term" value="F:metallopeptidase activity"/>
    <property type="evidence" value="ECO:0007669"/>
    <property type="project" value="UniProtKB-KW"/>
</dbReference>
<proteinExistence type="inferred from homology"/>
<accession>A0AB38A7T9</accession>
<keyword evidence="5" id="KW-0378">Hydrolase</keyword>
<name>A0AB38A7T9_9ACTN</name>
<organism evidence="9 10">
    <name type="scientific">Atopobium minutum</name>
    <dbReference type="NCBI Taxonomy" id="1381"/>
    <lineage>
        <taxon>Bacteria</taxon>
        <taxon>Bacillati</taxon>
        <taxon>Actinomycetota</taxon>
        <taxon>Coriobacteriia</taxon>
        <taxon>Coriobacteriales</taxon>
        <taxon>Atopobiaceae</taxon>
        <taxon>Atopobium</taxon>
    </lineage>
</organism>
<evidence type="ECO:0000313" key="10">
    <source>
        <dbReference type="Proteomes" id="UP000183687"/>
    </source>
</evidence>
<evidence type="ECO:0000256" key="2">
    <source>
        <dbReference type="ARBA" id="ARBA00006247"/>
    </source>
</evidence>
<evidence type="ECO:0000313" key="9">
    <source>
        <dbReference type="EMBL" id="SEB95666.1"/>
    </source>
</evidence>
<dbReference type="Proteomes" id="UP000183687">
    <property type="component" value="Unassembled WGS sequence"/>
</dbReference>
<protein>
    <submittedName>
        <fullName evidence="9">Succinyl-diaminopimelate desuccinylase</fullName>
    </submittedName>
</protein>
<dbReference type="GO" id="GO:0008270">
    <property type="term" value="F:zinc ion binding"/>
    <property type="evidence" value="ECO:0007669"/>
    <property type="project" value="InterPro"/>
</dbReference>
<evidence type="ECO:0000256" key="1">
    <source>
        <dbReference type="ARBA" id="ARBA00001947"/>
    </source>
</evidence>
<comment type="caution">
    <text evidence="9">The sequence shown here is derived from an EMBL/GenBank/DDBJ whole genome shotgun (WGS) entry which is preliminary data.</text>
</comment>
<dbReference type="Gene3D" id="3.40.630.10">
    <property type="entry name" value="Zn peptidases"/>
    <property type="match status" value="1"/>
</dbReference>